<dbReference type="HOGENOM" id="CLU_097925_0_0_6"/>
<dbReference type="PANTHER" id="PTHR30272">
    <property type="entry name" value="3-HYDROXYACYL-[ACYL-CARRIER-PROTEIN] DEHYDRATASE"/>
    <property type="match status" value="1"/>
</dbReference>
<dbReference type="Proteomes" id="UP000032749">
    <property type="component" value="Chromosome"/>
</dbReference>
<dbReference type="NCBIfam" id="NF003509">
    <property type="entry name" value="PRK05174.1"/>
    <property type="match status" value="1"/>
</dbReference>
<name>R4YRC7_OLEAN</name>
<dbReference type="InterPro" id="IPR029069">
    <property type="entry name" value="HotDog_dom_sf"/>
</dbReference>
<organism evidence="2 3">
    <name type="scientific">Oleispira antarctica RB-8</name>
    <dbReference type="NCBI Taxonomy" id="698738"/>
    <lineage>
        <taxon>Bacteria</taxon>
        <taxon>Pseudomonadati</taxon>
        <taxon>Pseudomonadota</taxon>
        <taxon>Gammaproteobacteria</taxon>
        <taxon>Oceanospirillales</taxon>
        <taxon>Oceanospirillaceae</taxon>
        <taxon>Oleispira</taxon>
    </lineage>
</organism>
<dbReference type="UniPathway" id="UPA00094"/>
<dbReference type="KEGG" id="oai:OLEAN_C36000"/>
<dbReference type="SUPFAM" id="SSF54637">
    <property type="entry name" value="Thioesterase/thiol ester dehydrase-isomerase"/>
    <property type="match status" value="1"/>
</dbReference>
<dbReference type="Pfam" id="PF07977">
    <property type="entry name" value="FabA"/>
    <property type="match status" value="1"/>
</dbReference>
<keyword evidence="1 2" id="KW-0456">Lyase</keyword>
<evidence type="ECO:0000313" key="3">
    <source>
        <dbReference type="Proteomes" id="UP000032749"/>
    </source>
</evidence>
<dbReference type="PANTHER" id="PTHR30272:SF8">
    <property type="entry name" value="3-HYDROXYDECANOYL-[ACYL-CARRIER-PROTEIN] DEHYDRATASE"/>
    <property type="match status" value="1"/>
</dbReference>
<dbReference type="STRING" id="698738.OLEAN_C36000"/>
<dbReference type="AlphaFoldDB" id="R4YRC7"/>
<gene>
    <name evidence="2" type="primary">fabA</name>
    <name evidence="2" type="ORF">OLEAN_C36000</name>
</gene>
<protein>
    <submittedName>
        <fullName evidence="2">3-hydroxydecanoyl-[acyl-carrier-protein] dehydratase (Beta-hydroxydecanoyl thioester dehydrase)</fullName>
        <ecNumber evidence="2">4.2.1.60</ecNumber>
    </submittedName>
</protein>
<keyword evidence="3" id="KW-1185">Reference proteome</keyword>
<dbReference type="Gene3D" id="3.10.129.10">
    <property type="entry name" value="Hotdog Thioesterase"/>
    <property type="match status" value="1"/>
</dbReference>
<accession>R4YRC7</accession>
<evidence type="ECO:0000313" key="2">
    <source>
        <dbReference type="EMBL" id="CCK77776.1"/>
    </source>
</evidence>
<dbReference type="EC" id="4.2.1.60" evidence="2"/>
<proteinExistence type="predicted"/>
<dbReference type="InterPro" id="IPR013114">
    <property type="entry name" value="FabA_FabZ"/>
</dbReference>
<evidence type="ECO:0000256" key="1">
    <source>
        <dbReference type="ARBA" id="ARBA00023239"/>
    </source>
</evidence>
<reference evidence="2 3" key="1">
    <citation type="journal article" date="2013" name="Nat. Commun.">
        <title>Genome sequence and functional genomic analysis of the oil-degrading bacterium Oleispira antarctica.</title>
        <authorList>
            <person name="Kube M."/>
            <person name="Chernikova T.N."/>
            <person name="Al-Ramahi Y."/>
            <person name="Beloqui A."/>
            <person name="Lopez-Cortez N."/>
            <person name="Guazzaroni M.E."/>
            <person name="Heipieper H.J."/>
            <person name="Klages S."/>
            <person name="Kotsyurbenko O.R."/>
            <person name="Langer I."/>
            <person name="Nechitaylo T.Y."/>
            <person name="Lunsdorf H."/>
            <person name="Fernandez M."/>
            <person name="Juarez S."/>
            <person name="Ciordia S."/>
            <person name="Singer A."/>
            <person name="Kagan O."/>
            <person name="Egorova O."/>
            <person name="Petit P.A."/>
            <person name="Stogios P."/>
            <person name="Kim Y."/>
            <person name="Tchigvintsev A."/>
            <person name="Flick R."/>
            <person name="Denaro R."/>
            <person name="Genovese M."/>
            <person name="Albar J.P."/>
            <person name="Reva O.N."/>
            <person name="Martinez-Gomariz M."/>
            <person name="Tran H."/>
            <person name="Ferrer M."/>
            <person name="Savchenko A."/>
            <person name="Yakunin A.F."/>
            <person name="Yakimov M.M."/>
            <person name="Golyshina O.V."/>
            <person name="Reinhardt R."/>
            <person name="Golyshin P.N."/>
        </authorList>
    </citation>
    <scope>NUCLEOTIDE SEQUENCE [LARGE SCALE GENOMIC DNA]</scope>
</reference>
<dbReference type="GO" id="GO:0006633">
    <property type="term" value="P:fatty acid biosynthetic process"/>
    <property type="evidence" value="ECO:0007669"/>
    <property type="project" value="UniProtKB-UniPathway"/>
</dbReference>
<dbReference type="EMBL" id="FO203512">
    <property type="protein sequence ID" value="CCK77776.1"/>
    <property type="molecule type" value="Genomic_DNA"/>
</dbReference>
<sequence>MFVVSSKCLTAYPTLSLLFCESLVRSTAPKPNIMMPLTEQTQFNRNELELCGHGGLFTSNEAQLPTGPLLMMSRIVDIKPHAGMFKKGEIIAEFDINPECWFFEHHFIGDPLMPGSLMLEGMWQTLGFYLGWSGYPGKVRALGVGDLRLKSEIKPDAGCIEYKINIRRIVARQTVLAIAQGSIYQAGQEIASAKDLRAGMFQG</sequence>
<dbReference type="GO" id="GO:0016829">
    <property type="term" value="F:lyase activity"/>
    <property type="evidence" value="ECO:0007669"/>
    <property type="project" value="UniProtKB-KW"/>
</dbReference>